<comment type="caution">
    <text evidence="1">The sequence shown here is derived from an EMBL/GenBank/DDBJ whole genome shotgun (WGS) entry which is preliminary data.</text>
</comment>
<reference evidence="1 2" key="1">
    <citation type="submission" date="2018-10" db="EMBL/GenBank/DDBJ databases">
        <title>Natrarchaeobius chitinivorans gen. nov., sp. nov., and Natrarchaeobius haloalkaliphilus sp. nov., alkaliphilic, chitin-utilizing haloarchaea from hypersaline alkaline lakes.</title>
        <authorList>
            <person name="Sorokin D.Y."/>
            <person name="Elcheninov A.G."/>
            <person name="Kostrikina N.A."/>
            <person name="Bale N.J."/>
            <person name="Sinninghe Damste J.S."/>
            <person name="Khijniak T.V."/>
            <person name="Kublanov I.V."/>
            <person name="Toshchakov S.V."/>
        </authorList>
    </citation>
    <scope>NUCLEOTIDE SEQUENCE [LARGE SCALE GENOMIC DNA]</scope>
    <source>
        <strain evidence="1 2">AArcht4T</strain>
    </source>
</reference>
<proteinExistence type="predicted"/>
<evidence type="ECO:0000313" key="1">
    <source>
        <dbReference type="EMBL" id="RQG95768.1"/>
    </source>
</evidence>
<dbReference type="AlphaFoldDB" id="A0A3N6LY84"/>
<organism evidence="1 2">
    <name type="scientific">Natrarchaeobius chitinivorans</name>
    <dbReference type="NCBI Taxonomy" id="1679083"/>
    <lineage>
        <taxon>Archaea</taxon>
        <taxon>Methanobacteriati</taxon>
        <taxon>Methanobacteriota</taxon>
        <taxon>Stenosarchaea group</taxon>
        <taxon>Halobacteria</taxon>
        <taxon>Halobacteriales</taxon>
        <taxon>Natrialbaceae</taxon>
        <taxon>Natrarchaeobius</taxon>
    </lineage>
</organism>
<dbReference type="EMBL" id="REGA01000004">
    <property type="protein sequence ID" value="RQG95768.1"/>
    <property type="molecule type" value="Genomic_DNA"/>
</dbReference>
<protein>
    <submittedName>
        <fullName evidence="1">Uncharacterized protein</fullName>
    </submittedName>
</protein>
<keyword evidence="2" id="KW-1185">Reference proteome</keyword>
<dbReference type="Proteomes" id="UP000282323">
    <property type="component" value="Unassembled WGS sequence"/>
</dbReference>
<gene>
    <name evidence="1" type="ORF">EA473_06145</name>
</gene>
<accession>A0A3N6LY84</accession>
<name>A0A3N6LY84_NATCH</name>
<sequence>MLVAGLTLISVLILLSNVLLTYINFKSSTFGDAATREQIMRDRYESMSAEKDLIPHREVIVSEPRVRDFGFKEWVKSLRPGGDYPGYTHFNVSIRHTNWPDDLIKLAQMEDKYRPTFHYPTADDLRENEKLQEMGVVQVETIREPQWEGNGKFIIVPIITHRVYIGSADPDDVEVVMENVRSVIREMEKDETLVEFNEPIKTRADLKTVQRSP</sequence>
<evidence type="ECO:0000313" key="2">
    <source>
        <dbReference type="Proteomes" id="UP000282323"/>
    </source>
</evidence>